<dbReference type="InterPro" id="IPR018357">
    <property type="entry name" value="Hexapep_transf_CS"/>
</dbReference>
<dbReference type="SMART" id="SM01266">
    <property type="entry name" value="Mac"/>
    <property type="match status" value="1"/>
</dbReference>
<protein>
    <recommendedName>
        <fullName evidence="5">Acetyltransferase</fullName>
        <ecNumber evidence="5">2.3.1.-</ecNumber>
    </recommendedName>
</protein>
<dbReference type="InterPro" id="IPR024688">
    <property type="entry name" value="Mac_dom"/>
</dbReference>
<dbReference type="SUPFAM" id="SSF51161">
    <property type="entry name" value="Trimeric LpxA-like enzymes"/>
    <property type="match status" value="1"/>
</dbReference>
<dbReference type="PROSITE" id="PS00101">
    <property type="entry name" value="HEXAPEP_TRANSFERASES"/>
    <property type="match status" value="1"/>
</dbReference>
<dbReference type="InterPro" id="IPR011004">
    <property type="entry name" value="Trimer_LpxA-like_sf"/>
</dbReference>
<keyword evidence="3" id="KW-0677">Repeat</keyword>
<keyword evidence="4 5" id="KW-0012">Acyltransferase</keyword>
<dbReference type="GO" id="GO:0008870">
    <property type="term" value="F:galactoside O-acetyltransferase activity"/>
    <property type="evidence" value="ECO:0007669"/>
    <property type="project" value="TreeGrafter"/>
</dbReference>
<dbReference type="RefSeq" id="WP_226391615.1">
    <property type="nucleotide sequence ID" value="NZ_JADCKB010000001.1"/>
</dbReference>
<evidence type="ECO:0000256" key="3">
    <source>
        <dbReference type="ARBA" id="ARBA00022737"/>
    </source>
</evidence>
<dbReference type="EC" id="2.3.1.-" evidence="5"/>
<evidence type="ECO:0000313" key="8">
    <source>
        <dbReference type="Proteomes" id="UP000806542"/>
    </source>
</evidence>
<dbReference type="Proteomes" id="UP000806542">
    <property type="component" value="Unassembled WGS sequence"/>
</dbReference>
<sequence>MTEIEKMMTGLSYDCADTDIKDLHMRGKRMMWEFNRIEPDDIVSQHDILCKMLGALGERARINQPLCIDYGCNIYLGKDSFINMNCTLLDANKIIIGDRTLLAPDVKIYTAVHPKNGSERYTESGKLVTSTKPVSIGSDTWIGGGSIILPGVRIGNNVTIGAGSVVTHDIPDNSVAYGVPCRVMERQEV</sequence>
<dbReference type="AlphaFoldDB" id="A0A9D5M1V6"/>
<dbReference type="EMBL" id="JADCKB010000001">
    <property type="protein sequence ID" value="MBE5039065.1"/>
    <property type="molecule type" value="Genomic_DNA"/>
</dbReference>
<dbReference type="InterPro" id="IPR001451">
    <property type="entry name" value="Hexapep"/>
</dbReference>
<reference evidence="7" key="1">
    <citation type="submission" date="2020-10" db="EMBL/GenBank/DDBJ databases">
        <title>ChiBAC.</title>
        <authorList>
            <person name="Zenner C."/>
            <person name="Hitch T.C.A."/>
            <person name="Clavel T."/>
        </authorList>
    </citation>
    <scope>NUCLEOTIDE SEQUENCE</scope>
    <source>
        <strain evidence="7">DSM 107454</strain>
    </source>
</reference>
<dbReference type="PANTHER" id="PTHR43017">
    <property type="entry name" value="GALACTOSIDE O-ACETYLTRANSFERASE"/>
    <property type="match status" value="1"/>
</dbReference>
<accession>A0A9D5M1V6</accession>
<feature type="domain" description="Maltose/galactoside acetyltransferase" evidence="6">
    <location>
        <begin position="4"/>
        <end position="58"/>
    </location>
</feature>
<comment type="caution">
    <text evidence="7">The sequence shown here is derived from an EMBL/GenBank/DDBJ whole genome shotgun (WGS) entry which is preliminary data.</text>
</comment>
<evidence type="ECO:0000259" key="6">
    <source>
        <dbReference type="SMART" id="SM01266"/>
    </source>
</evidence>
<keyword evidence="2 5" id="KW-0808">Transferase</keyword>
<evidence type="ECO:0000256" key="5">
    <source>
        <dbReference type="RuleBase" id="RU367021"/>
    </source>
</evidence>
<evidence type="ECO:0000313" key="7">
    <source>
        <dbReference type="EMBL" id="MBE5039065.1"/>
    </source>
</evidence>
<evidence type="ECO:0000256" key="1">
    <source>
        <dbReference type="ARBA" id="ARBA00007274"/>
    </source>
</evidence>
<evidence type="ECO:0000256" key="4">
    <source>
        <dbReference type="ARBA" id="ARBA00023315"/>
    </source>
</evidence>
<dbReference type="CDD" id="cd03357">
    <property type="entry name" value="LbH_MAT_GAT"/>
    <property type="match status" value="1"/>
</dbReference>
<dbReference type="InterPro" id="IPR039369">
    <property type="entry name" value="LacA-like"/>
</dbReference>
<dbReference type="Gene3D" id="2.160.10.10">
    <property type="entry name" value="Hexapeptide repeat proteins"/>
    <property type="match status" value="1"/>
</dbReference>
<dbReference type="Pfam" id="PF00132">
    <property type="entry name" value="Hexapep"/>
    <property type="match status" value="1"/>
</dbReference>
<dbReference type="PANTHER" id="PTHR43017:SF1">
    <property type="entry name" value="ACETYLTRANSFERASE YJL218W-RELATED"/>
    <property type="match status" value="1"/>
</dbReference>
<name>A0A9D5M1V6_9FIRM</name>
<organism evidence="7 8">
    <name type="scientific">Ructibacterium gallinarum</name>
    <dbReference type="NCBI Taxonomy" id="2779355"/>
    <lineage>
        <taxon>Bacteria</taxon>
        <taxon>Bacillati</taxon>
        <taxon>Bacillota</taxon>
        <taxon>Clostridia</taxon>
        <taxon>Eubacteriales</taxon>
        <taxon>Oscillospiraceae</taxon>
        <taxon>Ructibacterium</taxon>
    </lineage>
</organism>
<keyword evidence="8" id="KW-1185">Reference proteome</keyword>
<gene>
    <name evidence="7" type="ORF">INF28_01095</name>
</gene>
<evidence type="ECO:0000256" key="2">
    <source>
        <dbReference type="ARBA" id="ARBA00022679"/>
    </source>
</evidence>
<dbReference type="Pfam" id="PF12464">
    <property type="entry name" value="Mac"/>
    <property type="match status" value="1"/>
</dbReference>
<proteinExistence type="inferred from homology"/>
<comment type="similarity">
    <text evidence="1 5">Belongs to the transferase hexapeptide repeat family.</text>
</comment>